<evidence type="ECO:0000313" key="3">
    <source>
        <dbReference type="EMBL" id="TQL56610.1"/>
    </source>
</evidence>
<dbReference type="PANTHER" id="PTHR34473">
    <property type="entry name" value="UPF0699 TRANSMEMBRANE PROTEIN YDBS"/>
    <property type="match status" value="1"/>
</dbReference>
<name>A0A542Z8U2_9ACTN</name>
<feature type="transmembrane region" description="Helical" evidence="1">
    <location>
        <begin position="53"/>
        <end position="76"/>
    </location>
</feature>
<evidence type="ECO:0000313" key="4">
    <source>
        <dbReference type="Proteomes" id="UP000316196"/>
    </source>
</evidence>
<comment type="caution">
    <text evidence="3">The sequence shown here is derived from an EMBL/GenBank/DDBJ whole genome shotgun (WGS) entry which is preliminary data.</text>
</comment>
<feature type="transmembrane region" description="Helical" evidence="1">
    <location>
        <begin position="203"/>
        <end position="223"/>
    </location>
</feature>
<keyword evidence="1" id="KW-0472">Membrane</keyword>
<keyword evidence="1" id="KW-1133">Transmembrane helix</keyword>
<feature type="domain" description="YdbS-like PH" evidence="2">
    <location>
        <begin position="76"/>
        <end position="154"/>
    </location>
</feature>
<dbReference type="Proteomes" id="UP000316196">
    <property type="component" value="Unassembled WGS sequence"/>
</dbReference>
<dbReference type="EMBL" id="VFOR01000004">
    <property type="protein sequence ID" value="TQL56610.1"/>
    <property type="molecule type" value="Genomic_DNA"/>
</dbReference>
<gene>
    <name evidence="3" type="ORF">FB460_2503</name>
</gene>
<dbReference type="InterPro" id="IPR014529">
    <property type="entry name" value="UCP026631"/>
</dbReference>
<evidence type="ECO:0000259" key="2">
    <source>
        <dbReference type="Pfam" id="PF03703"/>
    </source>
</evidence>
<reference evidence="3 4" key="1">
    <citation type="submission" date="2019-06" db="EMBL/GenBank/DDBJ databases">
        <title>Sequencing the genomes of 1000 actinobacteria strains.</title>
        <authorList>
            <person name="Klenk H.-P."/>
        </authorList>
    </citation>
    <scope>NUCLEOTIDE SEQUENCE [LARGE SCALE GENOMIC DNA]</scope>
    <source>
        <strain evidence="3 4">DSM 8251</strain>
    </source>
</reference>
<dbReference type="RefSeq" id="WP_170210096.1">
    <property type="nucleotide sequence ID" value="NZ_BAAAMD010000002.1"/>
</dbReference>
<dbReference type="AlphaFoldDB" id="A0A542Z8U2"/>
<feature type="transmembrane region" description="Helical" evidence="1">
    <location>
        <begin position="229"/>
        <end position="252"/>
    </location>
</feature>
<accession>A0A542Z8U2</accession>
<dbReference type="PIRSF" id="PIRSF026631">
    <property type="entry name" value="UCP026631"/>
    <property type="match status" value="1"/>
</dbReference>
<dbReference type="PANTHER" id="PTHR34473:SF2">
    <property type="entry name" value="UPF0699 TRANSMEMBRANE PROTEIN YDBT"/>
    <property type="match status" value="1"/>
</dbReference>
<keyword evidence="4" id="KW-1185">Reference proteome</keyword>
<proteinExistence type="predicted"/>
<dbReference type="Pfam" id="PF03703">
    <property type="entry name" value="bPH_2"/>
    <property type="match status" value="3"/>
</dbReference>
<organism evidence="3 4">
    <name type="scientific">Propioniferax innocua</name>
    <dbReference type="NCBI Taxonomy" id="1753"/>
    <lineage>
        <taxon>Bacteria</taxon>
        <taxon>Bacillati</taxon>
        <taxon>Actinomycetota</taxon>
        <taxon>Actinomycetes</taxon>
        <taxon>Propionibacteriales</taxon>
        <taxon>Propionibacteriaceae</taxon>
        <taxon>Propioniferax</taxon>
    </lineage>
</organism>
<dbReference type="InterPro" id="IPR005182">
    <property type="entry name" value="YdbS-like_PH"/>
</dbReference>
<keyword evidence="1" id="KW-0812">Transmembrane</keyword>
<feature type="transmembrane region" description="Helical" evidence="1">
    <location>
        <begin position="20"/>
        <end position="41"/>
    </location>
</feature>
<feature type="domain" description="YdbS-like PH" evidence="2">
    <location>
        <begin position="387"/>
        <end position="446"/>
    </location>
</feature>
<sequence length="470" mass="51710">MATAWVPTGRSERPHPLTPLVRGWVIFAALLFSLVQELGSFRGDENGEGTSVPWWVLGAGLLATALIGGIASFVTWRFTRFVIDDREVRIETGWLNKSSRKVPFERVQSIDVVQPFVGRLFGLAELEIQAGGSDSQLRLRYLSRQRANQLRDHLLTRAMGESSDALTRRTKENVLTGVSASDDVLIRLTPTALIVGFLTSGEFIWTAAILVISLIGLGIGAWMSSLGVLLAGLPLLIPLVVAIGNLASKYVLRQVNYTMVRTGHGSGATPAMRHGRGGVRITAGLTSLTSRTIPFDRVQGLKIHQSLLWRPLGLFRIDVDVIGTRNEEADTDSHGNVLLPIGTAAQVATILDVILPDTDLTPDLRPAPRRCRWLRPFDFWTLKHGVSPDVVVTEQGWLHHVRLIVPHAKTQSVRIRRGPLQRALGLASVFVDNVDGPVNVAIKHQDPQWARELALSQLDRARTARNHAPR</sequence>
<feature type="domain" description="YdbS-like PH" evidence="2">
    <location>
        <begin position="279"/>
        <end position="326"/>
    </location>
</feature>
<protein>
    <submittedName>
        <fullName evidence="3">Putative membrane protein</fullName>
    </submittedName>
</protein>
<evidence type="ECO:0000256" key="1">
    <source>
        <dbReference type="SAM" id="Phobius"/>
    </source>
</evidence>